<dbReference type="InterPro" id="IPR036249">
    <property type="entry name" value="Thioredoxin-like_sf"/>
</dbReference>
<reference evidence="1 2" key="1">
    <citation type="journal article" date="2018" name="Plant J.">
        <title>Genome sequences of Chlorella sorokiniana UTEX 1602 and Micractinium conductrix SAG 241.80: implications to maltose excretion by a green alga.</title>
        <authorList>
            <person name="Arriola M.B."/>
            <person name="Velmurugan N."/>
            <person name="Zhang Y."/>
            <person name="Plunkett M.H."/>
            <person name="Hondzo H."/>
            <person name="Barney B.M."/>
        </authorList>
    </citation>
    <scope>NUCLEOTIDE SEQUENCE [LARGE SCALE GENOMIC DNA]</scope>
    <source>
        <strain evidence="1 2">SAG 241.80</strain>
    </source>
</reference>
<organism evidence="1 2">
    <name type="scientific">Micractinium conductrix</name>
    <dbReference type="NCBI Taxonomy" id="554055"/>
    <lineage>
        <taxon>Eukaryota</taxon>
        <taxon>Viridiplantae</taxon>
        <taxon>Chlorophyta</taxon>
        <taxon>core chlorophytes</taxon>
        <taxon>Trebouxiophyceae</taxon>
        <taxon>Chlorellales</taxon>
        <taxon>Chlorellaceae</taxon>
        <taxon>Chlorella clade</taxon>
        <taxon>Micractinium</taxon>
    </lineage>
</organism>
<dbReference type="EMBL" id="LHPF02000006">
    <property type="protein sequence ID" value="PSC73603.1"/>
    <property type="molecule type" value="Genomic_DNA"/>
</dbReference>
<name>A0A2P6VHN4_9CHLO</name>
<evidence type="ECO:0000313" key="1">
    <source>
        <dbReference type="EMBL" id="PSC73603.1"/>
    </source>
</evidence>
<comment type="caution">
    <text evidence="1">The sequence shown here is derived from an EMBL/GenBank/DDBJ whole genome shotgun (WGS) entry which is preliminary data.</text>
</comment>
<sequence>MPSCPPKAKVAAADTSNVGAVAKRSSIGRWIRRPGRRLLLLQSLRAGAVAAVGTSAVPADVCHGRDSKFSHFEALHVTERSNILELPSHKHTANAADHKLHRQQQPGAVAPAPFCGDSGAPAPVAAPPTRPAPRVLEVCSASELRHLMTCHPNRLLVVHFAAGGCPLGEAFAPALTDACRRFPAALFLRIVVPAAAEESLSEENAALFQGLHLDALPCTLLLHGQQLLARLEAGIGGGAGQPGAAAAAAAHALNAAVAAALPPEPAPAAPAAPEAAARAGPRFAYVVAA</sequence>
<keyword evidence="2" id="KW-1185">Reference proteome</keyword>
<evidence type="ECO:0000313" key="2">
    <source>
        <dbReference type="Proteomes" id="UP000239649"/>
    </source>
</evidence>
<protein>
    <submittedName>
        <fullName evidence="1">Thioredoxin</fullName>
    </submittedName>
</protein>
<proteinExistence type="predicted"/>
<accession>A0A2P6VHN4</accession>
<dbReference type="Proteomes" id="UP000239649">
    <property type="component" value="Unassembled WGS sequence"/>
</dbReference>
<dbReference type="Gene3D" id="3.40.30.10">
    <property type="entry name" value="Glutaredoxin"/>
    <property type="match status" value="1"/>
</dbReference>
<dbReference type="SUPFAM" id="SSF52833">
    <property type="entry name" value="Thioredoxin-like"/>
    <property type="match status" value="1"/>
</dbReference>
<dbReference type="AlphaFoldDB" id="A0A2P6VHN4"/>
<gene>
    <name evidence="1" type="ORF">C2E20_3107</name>
</gene>